<dbReference type="PANTHER" id="PTHR31353">
    <property type="entry name" value="FAM98"/>
    <property type="match status" value="1"/>
</dbReference>
<dbReference type="Pfam" id="PF10239">
    <property type="entry name" value="DUF2465"/>
    <property type="match status" value="1"/>
</dbReference>
<dbReference type="PANTHER" id="PTHR31353:SF1">
    <property type="entry name" value="PROTEIN FAM98B"/>
    <property type="match status" value="1"/>
</dbReference>
<name>A0A8D8AU60_CULPI</name>
<accession>A0A8D8AU60</accession>
<dbReference type="AlphaFoldDB" id="A0A8D8AU60"/>
<feature type="compositionally biased region" description="Basic and acidic residues" evidence="2">
    <location>
        <begin position="308"/>
        <end position="337"/>
    </location>
</feature>
<dbReference type="InterPro" id="IPR018797">
    <property type="entry name" value="FAM98"/>
</dbReference>
<evidence type="ECO:0000256" key="1">
    <source>
        <dbReference type="ARBA" id="ARBA00007218"/>
    </source>
</evidence>
<comment type="similarity">
    <text evidence="1">Belongs to the FAM98 family.</text>
</comment>
<reference evidence="3" key="1">
    <citation type="submission" date="2021-05" db="EMBL/GenBank/DDBJ databases">
        <authorList>
            <person name="Alioto T."/>
            <person name="Alioto T."/>
            <person name="Gomez Garrido J."/>
        </authorList>
    </citation>
    <scope>NUCLEOTIDE SEQUENCE</scope>
</reference>
<organism evidence="3">
    <name type="scientific">Culex pipiens</name>
    <name type="common">House mosquito</name>
    <dbReference type="NCBI Taxonomy" id="7175"/>
    <lineage>
        <taxon>Eukaryota</taxon>
        <taxon>Metazoa</taxon>
        <taxon>Ecdysozoa</taxon>
        <taxon>Arthropoda</taxon>
        <taxon>Hexapoda</taxon>
        <taxon>Insecta</taxon>
        <taxon>Pterygota</taxon>
        <taxon>Neoptera</taxon>
        <taxon>Endopterygota</taxon>
        <taxon>Diptera</taxon>
        <taxon>Nematocera</taxon>
        <taxon>Culicoidea</taxon>
        <taxon>Culicidae</taxon>
        <taxon>Culicinae</taxon>
        <taxon>Culicini</taxon>
        <taxon>Culex</taxon>
        <taxon>Culex</taxon>
    </lineage>
</organism>
<dbReference type="GO" id="GO:0072669">
    <property type="term" value="C:tRNA-splicing ligase complex"/>
    <property type="evidence" value="ECO:0007669"/>
    <property type="project" value="TreeGrafter"/>
</dbReference>
<feature type="region of interest" description="Disordered" evidence="2">
    <location>
        <begin position="293"/>
        <end position="340"/>
    </location>
</feature>
<protein>
    <submittedName>
        <fullName evidence="3">Protein FAM98B</fullName>
    </submittedName>
</protein>
<evidence type="ECO:0000256" key="2">
    <source>
        <dbReference type="SAM" id="MobiDB-lite"/>
    </source>
</evidence>
<dbReference type="EMBL" id="HBUE01043679">
    <property type="protein sequence ID" value="CAG6461755.1"/>
    <property type="molecule type" value="Transcribed_RNA"/>
</dbReference>
<evidence type="ECO:0000313" key="3">
    <source>
        <dbReference type="EMBL" id="CAG6461755.1"/>
    </source>
</evidence>
<proteinExistence type="inferred from homology"/>
<sequence length="354" mass="40008">MDTGNLLLKLGYQPGGDSPLDEATLGGGISQPGYRALIQWLTEEIRRYGALDDESVSSVDDEVCFRWELSSFLKELGCPYGALMNVPLTERFREAGDARMLVEYLVGECAALAMVRRQRDQEERRFQVSVLEPCTERDLLNICRALGLSVENLRADNIFNEINQRLNDEPLVGGLLFRPEVNLTADQWVRLERTQAELLAEYSLRQQMMLKRVDLTMAAFQWKGKDGPAVAQTYRKWRRHLVDLVESFSTADISTLLAADEELLRQERVSSTRLKGTGKNAFQGYLTLPTGGGVVNIDEKPSMPNWSSREEGQESENLRRKPKKPVEGDGEVKDTNKTKKKNFKNCDVISGLKE</sequence>